<dbReference type="UniPathway" id="UPA00031">
    <property type="reaction ID" value="UER00013"/>
</dbReference>
<sequence length="291" mass="33015">MSWTNYHSHCHYCDGKYAPEEYVKSSLEKGLVAYGFSSHAPVPFDCVWTMKPESAHAYVAEIRELQQAYQRDIELYCGLEVDYIPGVTGPKSLPVLDLGLDYTIGSVHFVDAFPDGKRWEIDGSHQVFLDGLQQIFRGDIRQAVSRYFELTRQMIEQECPDVIGHIDKIKIQDEEGALFSQQAGWYRQELEQTLRLIADVGAIIEVNTRGIYKKKTSQTYPGKWALEKMKALGIPITINSDAHHPEEIILQFEDTAVLLASVGYKQVSVLLNGKWQQVNFDQTGLLHTVTS</sequence>
<accession>A0A6C0GBS2</accession>
<dbReference type="NCBIfam" id="TIGR01856">
    <property type="entry name" value="hisJ_fam"/>
    <property type="match status" value="1"/>
</dbReference>
<keyword evidence="6 8" id="KW-0368">Histidine biosynthesis</keyword>
<proteinExistence type="inferred from homology"/>
<dbReference type="AlphaFoldDB" id="A0A6C0GBS2"/>
<dbReference type="InterPro" id="IPR016195">
    <property type="entry name" value="Pol/histidinol_Pase-like"/>
</dbReference>
<evidence type="ECO:0000256" key="6">
    <source>
        <dbReference type="ARBA" id="ARBA00023102"/>
    </source>
</evidence>
<keyword evidence="11" id="KW-1185">Reference proteome</keyword>
<keyword evidence="5 8" id="KW-0378">Hydrolase</keyword>
<dbReference type="RefSeq" id="WP_162441516.1">
    <property type="nucleotide sequence ID" value="NZ_CP048222.1"/>
</dbReference>
<reference evidence="10 11" key="1">
    <citation type="submission" date="2020-01" db="EMBL/GenBank/DDBJ databases">
        <authorList>
            <person name="Kim M.K."/>
        </authorList>
    </citation>
    <scope>NUCLEOTIDE SEQUENCE [LARGE SCALE GENOMIC DNA]</scope>
    <source>
        <strain evidence="10 11">172606-1</strain>
    </source>
</reference>
<feature type="domain" description="PHP" evidence="9">
    <location>
        <begin position="6"/>
        <end position="208"/>
    </location>
</feature>
<dbReference type="EC" id="3.1.3.15" evidence="3 8"/>
<evidence type="ECO:0000256" key="5">
    <source>
        <dbReference type="ARBA" id="ARBA00022801"/>
    </source>
</evidence>
<dbReference type="InterPro" id="IPR004013">
    <property type="entry name" value="PHP_dom"/>
</dbReference>
<dbReference type="PANTHER" id="PTHR21039">
    <property type="entry name" value="HISTIDINOL PHOSPHATASE-RELATED"/>
    <property type="match status" value="1"/>
</dbReference>
<comment type="catalytic activity">
    <reaction evidence="7 8">
        <text>L-histidinol phosphate + H2O = L-histidinol + phosphate</text>
        <dbReference type="Rhea" id="RHEA:14465"/>
        <dbReference type="ChEBI" id="CHEBI:15377"/>
        <dbReference type="ChEBI" id="CHEBI:43474"/>
        <dbReference type="ChEBI" id="CHEBI:57699"/>
        <dbReference type="ChEBI" id="CHEBI:57980"/>
        <dbReference type="EC" id="3.1.3.15"/>
    </reaction>
</comment>
<dbReference type="CDD" id="cd12110">
    <property type="entry name" value="PHP_HisPPase_Hisj_like"/>
    <property type="match status" value="1"/>
</dbReference>
<dbReference type="PANTHER" id="PTHR21039:SF0">
    <property type="entry name" value="HISTIDINOL-PHOSPHATASE"/>
    <property type="match status" value="1"/>
</dbReference>
<dbReference type="KEGG" id="rhoz:GXP67_01425"/>
<dbReference type="Gene3D" id="3.20.20.140">
    <property type="entry name" value="Metal-dependent hydrolases"/>
    <property type="match status" value="1"/>
</dbReference>
<dbReference type="GO" id="GO:0004401">
    <property type="term" value="F:histidinol-phosphatase activity"/>
    <property type="evidence" value="ECO:0007669"/>
    <property type="project" value="UniProtKB-UniRule"/>
</dbReference>
<evidence type="ECO:0000256" key="1">
    <source>
        <dbReference type="ARBA" id="ARBA00004970"/>
    </source>
</evidence>
<evidence type="ECO:0000256" key="4">
    <source>
        <dbReference type="ARBA" id="ARBA00022605"/>
    </source>
</evidence>
<dbReference type="GO" id="GO:0000105">
    <property type="term" value="P:L-histidine biosynthetic process"/>
    <property type="evidence" value="ECO:0007669"/>
    <property type="project" value="UniProtKB-UniRule"/>
</dbReference>
<evidence type="ECO:0000256" key="2">
    <source>
        <dbReference type="ARBA" id="ARBA00009152"/>
    </source>
</evidence>
<dbReference type="EMBL" id="CP048222">
    <property type="protein sequence ID" value="QHT65429.1"/>
    <property type="molecule type" value="Genomic_DNA"/>
</dbReference>
<organism evidence="10 11">
    <name type="scientific">Rhodocytophaga rosea</name>
    <dbReference type="NCBI Taxonomy" id="2704465"/>
    <lineage>
        <taxon>Bacteria</taxon>
        <taxon>Pseudomonadati</taxon>
        <taxon>Bacteroidota</taxon>
        <taxon>Cytophagia</taxon>
        <taxon>Cytophagales</taxon>
        <taxon>Rhodocytophagaceae</taxon>
        <taxon>Rhodocytophaga</taxon>
    </lineage>
</organism>
<name>A0A6C0GBS2_9BACT</name>
<evidence type="ECO:0000313" key="11">
    <source>
        <dbReference type="Proteomes" id="UP000480178"/>
    </source>
</evidence>
<gene>
    <name evidence="10" type="ORF">GXP67_01425</name>
</gene>
<keyword evidence="4 8" id="KW-0028">Amino-acid biosynthesis</keyword>
<evidence type="ECO:0000256" key="7">
    <source>
        <dbReference type="ARBA" id="ARBA00049158"/>
    </source>
</evidence>
<evidence type="ECO:0000256" key="3">
    <source>
        <dbReference type="ARBA" id="ARBA00013085"/>
    </source>
</evidence>
<dbReference type="SUPFAM" id="SSF89550">
    <property type="entry name" value="PHP domain-like"/>
    <property type="match status" value="1"/>
</dbReference>
<dbReference type="GO" id="GO:0005737">
    <property type="term" value="C:cytoplasm"/>
    <property type="evidence" value="ECO:0007669"/>
    <property type="project" value="TreeGrafter"/>
</dbReference>
<comment type="pathway">
    <text evidence="1 8">Amino-acid biosynthesis; L-histidine biosynthesis; L-histidine from 5-phospho-alpha-D-ribose 1-diphosphate: step 8/9.</text>
</comment>
<evidence type="ECO:0000313" key="10">
    <source>
        <dbReference type="EMBL" id="QHT65429.1"/>
    </source>
</evidence>
<dbReference type="Proteomes" id="UP000480178">
    <property type="component" value="Chromosome"/>
</dbReference>
<evidence type="ECO:0000256" key="8">
    <source>
        <dbReference type="RuleBase" id="RU366003"/>
    </source>
</evidence>
<dbReference type="Pfam" id="PF02811">
    <property type="entry name" value="PHP"/>
    <property type="match status" value="1"/>
</dbReference>
<comment type="similarity">
    <text evidence="2 8">Belongs to the PHP hydrolase family. HisK subfamily.</text>
</comment>
<evidence type="ECO:0000259" key="9">
    <source>
        <dbReference type="Pfam" id="PF02811"/>
    </source>
</evidence>
<dbReference type="InterPro" id="IPR010140">
    <property type="entry name" value="Histidinol_P_phosphatase_HisJ"/>
</dbReference>
<protein>
    <recommendedName>
        <fullName evidence="3 8">Histidinol-phosphatase</fullName>
        <shortName evidence="8">HolPase</shortName>
        <ecNumber evidence="3 8">3.1.3.15</ecNumber>
    </recommendedName>
</protein>